<feature type="transmembrane region" description="Helical" evidence="1">
    <location>
        <begin position="320"/>
        <end position="339"/>
    </location>
</feature>
<name>A0ABV8HPM1_9ACTN</name>
<feature type="transmembrane region" description="Helical" evidence="1">
    <location>
        <begin position="267"/>
        <end position="290"/>
    </location>
</feature>
<dbReference type="Proteomes" id="UP001595765">
    <property type="component" value="Unassembled WGS sequence"/>
</dbReference>
<dbReference type="Pfam" id="PF19053">
    <property type="entry name" value="EccD"/>
    <property type="match status" value="1"/>
</dbReference>
<protein>
    <submittedName>
        <fullName evidence="3">EsaB/YukD family protein</fullName>
    </submittedName>
</protein>
<dbReference type="Pfam" id="PF08817">
    <property type="entry name" value="YukD"/>
    <property type="match status" value="1"/>
</dbReference>
<proteinExistence type="predicted"/>
<organism evidence="3 4">
    <name type="scientific">Streptomyces polygonati</name>
    <dbReference type="NCBI Taxonomy" id="1617087"/>
    <lineage>
        <taxon>Bacteria</taxon>
        <taxon>Bacillati</taxon>
        <taxon>Actinomycetota</taxon>
        <taxon>Actinomycetes</taxon>
        <taxon>Kitasatosporales</taxon>
        <taxon>Streptomycetaceae</taxon>
        <taxon>Streptomyces</taxon>
    </lineage>
</organism>
<feature type="transmembrane region" description="Helical" evidence="1">
    <location>
        <begin position="436"/>
        <end position="455"/>
    </location>
</feature>
<feature type="transmembrane region" description="Helical" evidence="1">
    <location>
        <begin position="370"/>
        <end position="388"/>
    </location>
</feature>
<feature type="transmembrane region" description="Helical" evidence="1">
    <location>
        <begin position="394"/>
        <end position="415"/>
    </location>
</feature>
<evidence type="ECO:0000256" key="1">
    <source>
        <dbReference type="SAM" id="Phobius"/>
    </source>
</evidence>
<comment type="caution">
    <text evidence="3">The sequence shown here is derived from an EMBL/GenBank/DDBJ whole genome shotgun (WGS) entry which is preliminary data.</text>
</comment>
<dbReference type="InterPro" id="IPR024962">
    <property type="entry name" value="YukD-like"/>
</dbReference>
<feature type="transmembrane region" description="Helical" evidence="1">
    <location>
        <begin position="176"/>
        <end position="194"/>
    </location>
</feature>
<feature type="transmembrane region" description="Helical" evidence="1">
    <location>
        <begin position="214"/>
        <end position="234"/>
    </location>
</feature>
<keyword evidence="1" id="KW-0812">Transmembrane</keyword>
<feature type="transmembrane region" description="Helical" evidence="1">
    <location>
        <begin position="144"/>
        <end position="164"/>
    </location>
</feature>
<dbReference type="EMBL" id="JBHSBB010000014">
    <property type="protein sequence ID" value="MFC4033948.1"/>
    <property type="molecule type" value="Genomic_DNA"/>
</dbReference>
<accession>A0ABV8HPM1</accession>
<dbReference type="Gene3D" id="3.10.20.90">
    <property type="entry name" value="Phosphatidylinositol 3-kinase Catalytic Subunit, Chain A, domain 1"/>
    <property type="match status" value="1"/>
</dbReference>
<evidence type="ECO:0000313" key="3">
    <source>
        <dbReference type="EMBL" id="MFC4033948.1"/>
    </source>
</evidence>
<keyword evidence="1" id="KW-0472">Membrane</keyword>
<feature type="domain" description="EccD-like transmembrane" evidence="2">
    <location>
        <begin position="115"/>
        <end position="431"/>
    </location>
</feature>
<feature type="transmembrane region" description="Helical" evidence="1">
    <location>
        <begin position="345"/>
        <end position="363"/>
    </location>
</feature>
<evidence type="ECO:0000259" key="2">
    <source>
        <dbReference type="Pfam" id="PF19053"/>
    </source>
</evidence>
<gene>
    <name evidence="3" type="ORF">ACFO3J_21045</name>
</gene>
<evidence type="ECO:0000313" key="4">
    <source>
        <dbReference type="Proteomes" id="UP001595765"/>
    </source>
</evidence>
<feature type="transmembrane region" description="Helical" evidence="1">
    <location>
        <begin position="241"/>
        <end position="261"/>
    </location>
</feature>
<keyword evidence="1" id="KW-1133">Transmembrane helix</keyword>
<reference evidence="4" key="1">
    <citation type="journal article" date="2019" name="Int. J. Syst. Evol. Microbiol.">
        <title>The Global Catalogue of Microorganisms (GCM) 10K type strain sequencing project: providing services to taxonomists for standard genome sequencing and annotation.</title>
        <authorList>
            <consortium name="The Broad Institute Genomics Platform"/>
            <consortium name="The Broad Institute Genome Sequencing Center for Infectious Disease"/>
            <person name="Wu L."/>
            <person name="Ma J."/>
        </authorList>
    </citation>
    <scope>NUCLEOTIDE SEQUENCE [LARGE SCALE GENOMIC DNA]</scope>
    <source>
        <strain evidence="4">CGMCC 4.7237</strain>
    </source>
</reference>
<keyword evidence="4" id="KW-1185">Reference proteome</keyword>
<dbReference type="RefSeq" id="WP_386431276.1">
    <property type="nucleotide sequence ID" value="NZ_JBHSBB010000014.1"/>
</dbReference>
<sequence>MDEHCRITVVGERRQVDLAVPAGAPIASYIDTVARMCRQDETDIMPAAWSLATATTEPFAPEWSLAELGIVDGQILYLRDVIVNEFAEPVVRDVGERVTQVAEGALDRRWDAGARTVGVMLLGLGWLVATLVVLAVRGQVGPDALAGVAVAAGLLLPALAWTASERRWPVPPGLRMALALCAVPVLALAARTLATMDGAGPAHGPDPAMTSAGLTAFALAAGALVGAFLAYVAAPGASTSAVLLAALVAAVTAALLGVVKADGVESAAVVAVVGFGLLTVAPMTVSRLVAFAYRRADPRTPVQEADDAVAAAVRSATTVLLVWSGGLAAVIATALVILADSGSSYAAALACCLGLALLLRAGSARMAAEVVPVGLAGVIGLFALLLLGSGRFGWPYWAGPLYAGLIAVVLLVYGFRRLMRRADLPPMGRPGWLTGLGSLLGGVGIALAAATFGMVDRFLELGRHM</sequence>
<feature type="transmembrane region" description="Helical" evidence="1">
    <location>
        <begin position="117"/>
        <end position="138"/>
    </location>
</feature>
<dbReference type="InterPro" id="IPR044049">
    <property type="entry name" value="EccD_transm"/>
</dbReference>